<evidence type="ECO:0000313" key="4">
    <source>
        <dbReference type="EMBL" id="BDT04078.1"/>
    </source>
</evidence>
<dbReference type="EMBL" id="AP026933">
    <property type="protein sequence ID" value="BDT04078.1"/>
    <property type="molecule type" value="Genomic_DNA"/>
</dbReference>
<keyword evidence="5" id="KW-1185">Reference proteome</keyword>
<dbReference type="Proteomes" id="UP001163387">
    <property type="component" value="Chromosome"/>
</dbReference>
<evidence type="ECO:0000313" key="2">
    <source>
        <dbReference type="EMBL" id="BDT02790.1"/>
    </source>
</evidence>
<dbReference type="EMBL" id="AP026933">
    <property type="protein sequence ID" value="BDT04006.1"/>
    <property type="molecule type" value="Genomic_DNA"/>
</dbReference>
<evidence type="ECO:0000313" key="3">
    <source>
        <dbReference type="EMBL" id="BDT04006.1"/>
    </source>
</evidence>
<evidence type="ECO:0000313" key="1">
    <source>
        <dbReference type="EMBL" id="BDT02424.1"/>
    </source>
</evidence>
<gene>
    <name evidence="1" type="ORF">SHM_00700</name>
    <name evidence="2" type="ORF">SHM_04360</name>
    <name evidence="3" type="ORF">SHM_16520</name>
    <name evidence="4" type="ORF">SHM_17240</name>
</gene>
<evidence type="ECO:0000313" key="5">
    <source>
        <dbReference type="Proteomes" id="UP001163387"/>
    </source>
</evidence>
<sequence>MKYEDKCSMCNKVKENFLSNTCNSCWLESVNKWNRRSWRNLGDIDNE</sequence>
<protein>
    <submittedName>
        <fullName evidence="1">Uncharacterized protein</fullName>
    </submittedName>
</protein>
<proteinExistence type="predicted"/>
<dbReference type="EMBL" id="AP026933">
    <property type="protein sequence ID" value="BDT02424.1"/>
    <property type="molecule type" value="Genomic_DNA"/>
</dbReference>
<dbReference type="EMBL" id="AP026933">
    <property type="protein sequence ID" value="BDT02790.1"/>
    <property type="molecule type" value="Genomic_DNA"/>
</dbReference>
<accession>A0ABM8BRW6</accession>
<reference evidence="1 5" key="1">
    <citation type="journal article" date="2022" name="Front. Microbiol.">
        <title>Male-killing mechanisms vary between Spiroplasma species.</title>
        <authorList>
            <person name="Arai H."/>
            <person name="Inoue M."/>
            <person name="Kageyama D."/>
        </authorList>
    </citation>
    <scope>NUCLEOTIDE SEQUENCE [LARGE SCALE GENOMIC DNA]</scope>
    <source>
        <strain evidence="5">sHm</strain>
        <strain evidence="1">SHm</strain>
    </source>
</reference>
<organism evidence="1 5">
    <name type="scientific">Spiroplasma ixodetis</name>
    <dbReference type="NCBI Taxonomy" id="2141"/>
    <lineage>
        <taxon>Bacteria</taxon>
        <taxon>Bacillati</taxon>
        <taxon>Mycoplasmatota</taxon>
        <taxon>Mollicutes</taxon>
        <taxon>Entomoplasmatales</taxon>
        <taxon>Spiroplasmataceae</taxon>
        <taxon>Spiroplasma</taxon>
    </lineage>
</organism>
<name>A0ABM8BRW6_9MOLU</name>